<evidence type="ECO:0000256" key="1">
    <source>
        <dbReference type="SAM" id="MobiDB-lite"/>
    </source>
</evidence>
<proteinExistence type="predicted"/>
<feature type="compositionally biased region" description="Polar residues" evidence="1">
    <location>
        <begin position="141"/>
        <end position="154"/>
    </location>
</feature>
<name>B4VXG3_9CYAN</name>
<organism evidence="2 3">
    <name type="scientific">Coleofasciculus chthonoplastes PCC 7420</name>
    <dbReference type="NCBI Taxonomy" id="118168"/>
    <lineage>
        <taxon>Bacteria</taxon>
        <taxon>Bacillati</taxon>
        <taxon>Cyanobacteriota</taxon>
        <taxon>Cyanophyceae</taxon>
        <taxon>Coleofasciculales</taxon>
        <taxon>Coleofasciculaceae</taxon>
        <taxon>Coleofasciculus</taxon>
    </lineage>
</organism>
<evidence type="ECO:0000313" key="3">
    <source>
        <dbReference type="Proteomes" id="UP000003835"/>
    </source>
</evidence>
<dbReference type="STRING" id="118168.MC7420_1170"/>
<keyword evidence="3" id="KW-1185">Reference proteome</keyword>
<evidence type="ECO:0008006" key="4">
    <source>
        <dbReference type="Google" id="ProtNLM"/>
    </source>
</evidence>
<dbReference type="Proteomes" id="UP000003835">
    <property type="component" value="Unassembled WGS sequence"/>
</dbReference>
<dbReference type="RefSeq" id="WP_006103441.1">
    <property type="nucleotide sequence ID" value="NZ_DS989858.1"/>
</dbReference>
<evidence type="ECO:0000313" key="2">
    <source>
        <dbReference type="EMBL" id="EDX73374.1"/>
    </source>
</evidence>
<reference evidence="2 3" key="1">
    <citation type="submission" date="2008-07" db="EMBL/GenBank/DDBJ databases">
        <authorList>
            <person name="Tandeau de Marsac N."/>
            <person name="Ferriera S."/>
            <person name="Johnson J."/>
            <person name="Kravitz S."/>
            <person name="Beeson K."/>
            <person name="Sutton G."/>
            <person name="Rogers Y.-H."/>
            <person name="Friedman R."/>
            <person name="Frazier M."/>
            <person name="Venter J.C."/>
        </authorList>
    </citation>
    <scope>NUCLEOTIDE SEQUENCE [LARGE SCALE GENOMIC DNA]</scope>
    <source>
        <strain evidence="2 3">PCC 7420</strain>
    </source>
</reference>
<protein>
    <recommendedName>
        <fullName evidence="4">SseB protein N-terminal domain-containing protein</fullName>
    </recommendedName>
</protein>
<dbReference type="eggNOG" id="ENOG5031MCC">
    <property type="taxonomic scope" value="Bacteria"/>
</dbReference>
<dbReference type="HOGENOM" id="CLU_141604_0_0_3"/>
<feature type="region of interest" description="Disordered" evidence="1">
    <location>
        <begin position="141"/>
        <end position="161"/>
    </location>
</feature>
<dbReference type="EMBL" id="DS989858">
    <property type="protein sequence ID" value="EDX73374.1"/>
    <property type="molecule type" value="Genomic_DNA"/>
</dbReference>
<dbReference type="OrthoDB" id="529355at2"/>
<sequence length="161" mass="17829">MDLTQQIQALIDNAPADGTTPKMVEAIAPVLTTLASQLHHSDYHILQTLDQGWVVTTLSNRAQPEVEKNVVYAFPTLKDAADFQSNWDPQIIAMPVPVTHILFQMLALDTVNSTVFFDTPGNLTAGTEVRREDLQRLVQTQLQHTQSAPRSYPSNLPPDIA</sequence>
<gene>
    <name evidence="2" type="ORF">MC7420_1170</name>
</gene>
<accession>B4VXG3</accession>
<dbReference type="AlphaFoldDB" id="B4VXG3"/>